<reference evidence="11" key="1">
    <citation type="journal article" date="2002" name="Science">
        <title>The draft genome of Ciona intestinalis: insights into chordate and vertebrate origins.</title>
        <authorList>
            <person name="Dehal P."/>
            <person name="Satou Y."/>
            <person name="Campbell R.K."/>
            <person name="Chapman J."/>
            <person name="Degnan B."/>
            <person name="De Tomaso A."/>
            <person name="Davidson B."/>
            <person name="Di Gregorio A."/>
            <person name="Gelpke M."/>
            <person name="Goodstein D.M."/>
            <person name="Harafuji N."/>
            <person name="Hastings K.E."/>
            <person name="Ho I."/>
            <person name="Hotta K."/>
            <person name="Huang W."/>
            <person name="Kawashima T."/>
            <person name="Lemaire P."/>
            <person name="Martinez D."/>
            <person name="Meinertzhagen I.A."/>
            <person name="Necula S."/>
            <person name="Nonaka M."/>
            <person name="Putnam N."/>
            <person name="Rash S."/>
            <person name="Saiga H."/>
            <person name="Satake M."/>
            <person name="Terry A."/>
            <person name="Yamada L."/>
            <person name="Wang H.G."/>
            <person name="Awazu S."/>
            <person name="Azumi K."/>
            <person name="Boore J."/>
            <person name="Branno M."/>
            <person name="Chin-Bow S."/>
            <person name="DeSantis R."/>
            <person name="Doyle S."/>
            <person name="Francino P."/>
            <person name="Keys D.N."/>
            <person name="Haga S."/>
            <person name="Hayashi H."/>
            <person name="Hino K."/>
            <person name="Imai K.S."/>
            <person name="Inaba K."/>
            <person name="Kano S."/>
            <person name="Kobayashi K."/>
            <person name="Kobayashi M."/>
            <person name="Lee B.I."/>
            <person name="Makabe K.W."/>
            <person name="Manohar C."/>
            <person name="Matassi G."/>
            <person name="Medina M."/>
            <person name="Mochizuki Y."/>
            <person name="Mount S."/>
            <person name="Morishita T."/>
            <person name="Miura S."/>
            <person name="Nakayama A."/>
            <person name="Nishizaka S."/>
            <person name="Nomoto H."/>
            <person name="Ohta F."/>
            <person name="Oishi K."/>
            <person name="Rigoutsos I."/>
            <person name="Sano M."/>
            <person name="Sasaki A."/>
            <person name="Sasakura Y."/>
            <person name="Shoguchi E."/>
            <person name="Shin-i T."/>
            <person name="Spagnuolo A."/>
            <person name="Stainier D."/>
            <person name="Suzuki M.M."/>
            <person name="Tassy O."/>
            <person name="Takatori N."/>
            <person name="Tokuoka M."/>
            <person name="Yagi K."/>
            <person name="Yoshizaki F."/>
            <person name="Wada S."/>
            <person name="Zhang C."/>
            <person name="Hyatt P.D."/>
            <person name="Larimer F."/>
            <person name="Detter C."/>
            <person name="Doggett N."/>
            <person name="Glavina T."/>
            <person name="Hawkins T."/>
            <person name="Richardson P."/>
            <person name="Lucas S."/>
            <person name="Kohara Y."/>
            <person name="Levine M."/>
            <person name="Satoh N."/>
            <person name="Rokhsar D.S."/>
        </authorList>
    </citation>
    <scope>NUCLEOTIDE SEQUENCE [LARGE SCALE GENOMIC DNA]</scope>
</reference>
<evidence type="ECO:0000256" key="9">
    <source>
        <dbReference type="SAM" id="MobiDB-lite"/>
    </source>
</evidence>
<name>F6ZIK8_CIOIN</name>
<evidence type="ECO:0000256" key="8">
    <source>
        <dbReference type="SAM" id="Coils"/>
    </source>
</evidence>
<dbReference type="GO" id="GO:0051028">
    <property type="term" value="P:mRNA transport"/>
    <property type="evidence" value="ECO:0007669"/>
    <property type="project" value="UniProtKB-KW"/>
</dbReference>
<proteinExistence type="predicted"/>
<dbReference type="GeneTree" id="ENSGT00390000015063"/>
<dbReference type="STRING" id="7719.ENSCINP00000027831"/>
<feature type="region of interest" description="Disordered" evidence="9">
    <location>
        <begin position="135"/>
        <end position="154"/>
    </location>
</feature>
<evidence type="ECO:0000256" key="4">
    <source>
        <dbReference type="ARBA" id="ARBA00022927"/>
    </source>
</evidence>
<dbReference type="InterPro" id="IPR037700">
    <property type="entry name" value="NUP88/NUP82"/>
</dbReference>
<organism evidence="10 11">
    <name type="scientific">Ciona intestinalis</name>
    <name type="common">Transparent sea squirt</name>
    <name type="synonym">Ascidia intestinalis</name>
    <dbReference type="NCBI Taxonomy" id="7719"/>
    <lineage>
        <taxon>Eukaryota</taxon>
        <taxon>Metazoa</taxon>
        <taxon>Chordata</taxon>
        <taxon>Tunicata</taxon>
        <taxon>Ascidiacea</taxon>
        <taxon>Phlebobranchia</taxon>
        <taxon>Cionidae</taxon>
        <taxon>Ciona</taxon>
    </lineage>
</organism>
<reference evidence="10" key="2">
    <citation type="submission" date="2025-08" db="UniProtKB">
        <authorList>
            <consortium name="Ensembl"/>
        </authorList>
    </citation>
    <scope>IDENTIFICATION</scope>
</reference>
<sequence length="184" mass="21702">MSERECLQVVTRATQVLRDEYMLKQKLARNAINKRVKLLVDLKEHQIDELQQLEEQKEMLTDNAEMLANKYEDCKERQEELVGRLEDVVRRIKDRDPVLSKAEHEMSKELKLMKDKLWQVDNRIKQLKIKQEYQEDKLSSSGKRRSGSSTSVQKEKLKQILLEDGEKIHELIKKLNNMNSLAGL</sequence>
<keyword evidence="7" id="KW-0539">Nucleus</keyword>
<evidence type="ECO:0000256" key="6">
    <source>
        <dbReference type="ARBA" id="ARBA00023132"/>
    </source>
</evidence>
<keyword evidence="6" id="KW-0906">Nuclear pore complex</keyword>
<dbReference type="Proteomes" id="UP000008144">
    <property type="component" value="Unassembled WGS sequence"/>
</dbReference>
<accession>F6ZIK8</accession>
<protein>
    <submittedName>
        <fullName evidence="10">Uncharacterized protein</fullName>
    </submittedName>
</protein>
<keyword evidence="4" id="KW-0653">Protein transport</keyword>
<evidence type="ECO:0000256" key="3">
    <source>
        <dbReference type="ARBA" id="ARBA00022816"/>
    </source>
</evidence>
<evidence type="ECO:0000313" key="11">
    <source>
        <dbReference type="Proteomes" id="UP000008144"/>
    </source>
</evidence>
<evidence type="ECO:0000256" key="1">
    <source>
        <dbReference type="ARBA" id="ARBA00004567"/>
    </source>
</evidence>
<reference evidence="10" key="3">
    <citation type="submission" date="2025-09" db="UniProtKB">
        <authorList>
            <consortium name="Ensembl"/>
        </authorList>
    </citation>
    <scope>IDENTIFICATION</scope>
</reference>
<dbReference type="GO" id="GO:0000055">
    <property type="term" value="P:ribosomal large subunit export from nucleus"/>
    <property type="evidence" value="ECO:0007669"/>
    <property type="project" value="InterPro"/>
</dbReference>
<dbReference type="GO" id="GO:0017056">
    <property type="term" value="F:structural constituent of nuclear pore"/>
    <property type="evidence" value="ECO:0007669"/>
    <property type="project" value="InterPro"/>
</dbReference>
<dbReference type="PANTHER" id="PTHR13257:SF0">
    <property type="entry name" value="NUCLEAR PORE COMPLEX PROTEIN NUP88"/>
    <property type="match status" value="1"/>
</dbReference>
<evidence type="ECO:0000256" key="5">
    <source>
        <dbReference type="ARBA" id="ARBA00023010"/>
    </source>
</evidence>
<dbReference type="HOGENOM" id="CLU_1467705_0_0_1"/>
<dbReference type="Pfam" id="PF10168">
    <property type="entry name" value="Nup88"/>
    <property type="match status" value="1"/>
</dbReference>
<evidence type="ECO:0000256" key="2">
    <source>
        <dbReference type="ARBA" id="ARBA00022448"/>
    </source>
</evidence>
<feature type="coiled-coil region" evidence="8">
    <location>
        <begin position="36"/>
        <end position="95"/>
    </location>
</feature>
<dbReference type="GO" id="GO:0005643">
    <property type="term" value="C:nuclear pore"/>
    <property type="evidence" value="ECO:0007669"/>
    <property type="project" value="UniProtKB-SubCell"/>
</dbReference>
<keyword evidence="11" id="KW-1185">Reference proteome</keyword>
<dbReference type="Ensembl" id="ENSCINT00000028077.2">
    <property type="protein sequence ID" value="ENSCINP00000027831.2"/>
    <property type="gene ID" value="ENSCING00000015867.2"/>
</dbReference>
<dbReference type="PANTHER" id="PTHR13257">
    <property type="entry name" value="NUCLEOPORIN NUP84-RELATED"/>
    <property type="match status" value="1"/>
</dbReference>
<dbReference type="InterPro" id="IPR019321">
    <property type="entry name" value="Nucleoporin_Nup88"/>
</dbReference>
<keyword evidence="2" id="KW-0813">Transport</keyword>
<keyword evidence="3" id="KW-0509">mRNA transport</keyword>
<evidence type="ECO:0000313" key="10">
    <source>
        <dbReference type="Ensembl" id="ENSCINP00000027831.2"/>
    </source>
</evidence>
<keyword evidence="8" id="KW-0175">Coiled coil</keyword>
<dbReference type="OMA" id="CKDDHEN"/>
<dbReference type="GO" id="GO:0000056">
    <property type="term" value="P:ribosomal small subunit export from nucleus"/>
    <property type="evidence" value="ECO:0007669"/>
    <property type="project" value="InterPro"/>
</dbReference>
<comment type="subcellular location">
    <subcellularLocation>
        <location evidence="1">Nucleus</location>
        <location evidence="1">Nuclear pore complex</location>
    </subcellularLocation>
</comment>
<dbReference type="GO" id="GO:0015031">
    <property type="term" value="P:protein transport"/>
    <property type="evidence" value="ECO:0007669"/>
    <property type="project" value="UniProtKB-KW"/>
</dbReference>
<dbReference type="InParanoid" id="F6ZIK8"/>
<keyword evidence="5" id="KW-0811">Translocation</keyword>
<dbReference type="AlphaFoldDB" id="F6ZIK8"/>
<evidence type="ECO:0000256" key="7">
    <source>
        <dbReference type="ARBA" id="ARBA00023242"/>
    </source>
</evidence>